<reference evidence="1" key="1">
    <citation type="submission" date="2020-10" db="EMBL/GenBank/DDBJ databases">
        <authorList>
            <person name="Gilroy R."/>
        </authorList>
    </citation>
    <scope>NUCLEOTIDE SEQUENCE</scope>
    <source>
        <strain evidence="1">ChiHjej9B8-7071</strain>
    </source>
</reference>
<organism evidence="1 2">
    <name type="scientific">Candidatus Avoscillospira stercoripullorum</name>
    <dbReference type="NCBI Taxonomy" id="2840709"/>
    <lineage>
        <taxon>Bacteria</taxon>
        <taxon>Bacillati</taxon>
        <taxon>Bacillota</taxon>
        <taxon>Clostridia</taxon>
        <taxon>Eubacteriales</taxon>
        <taxon>Oscillospiraceae</taxon>
        <taxon>Oscillospiraceae incertae sedis</taxon>
        <taxon>Candidatus Avoscillospira</taxon>
    </lineage>
</organism>
<comment type="caution">
    <text evidence="1">The sequence shown here is derived from an EMBL/GenBank/DDBJ whole genome shotgun (WGS) entry which is preliminary data.</text>
</comment>
<accession>A0A9D1D757</accession>
<reference evidence="1" key="2">
    <citation type="journal article" date="2021" name="PeerJ">
        <title>Extensive microbial diversity within the chicken gut microbiome revealed by metagenomics and culture.</title>
        <authorList>
            <person name="Gilroy R."/>
            <person name="Ravi A."/>
            <person name="Getino M."/>
            <person name="Pursley I."/>
            <person name="Horton D.L."/>
            <person name="Alikhan N.F."/>
            <person name="Baker D."/>
            <person name="Gharbi K."/>
            <person name="Hall N."/>
            <person name="Watson M."/>
            <person name="Adriaenssens E.M."/>
            <person name="Foster-Nyarko E."/>
            <person name="Jarju S."/>
            <person name="Secka A."/>
            <person name="Antonio M."/>
            <person name="Oren A."/>
            <person name="Chaudhuri R.R."/>
            <person name="La Ragione R."/>
            <person name="Hildebrand F."/>
            <person name="Pallen M.J."/>
        </authorList>
    </citation>
    <scope>NUCLEOTIDE SEQUENCE</scope>
    <source>
        <strain evidence="1">ChiHjej9B8-7071</strain>
    </source>
</reference>
<protein>
    <submittedName>
        <fullName evidence="1">Uncharacterized protein</fullName>
    </submittedName>
</protein>
<evidence type="ECO:0000313" key="1">
    <source>
        <dbReference type="EMBL" id="HIR09702.1"/>
    </source>
</evidence>
<name>A0A9D1D757_9FIRM</name>
<dbReference type="EMBL" id="DVGD01000147">
    <property type="protein sequence ID" value="HIR09702.1"/>
    <property type="molecule type" value="Genomic_DNA"/>
</dbReference>
<evidence type="ECO:0000313" key="2">
    <source>
        <dbReference type="Proteomes" id="UP000824258"/>
    </source>
</evidence>
<dbReference type="AlphaFoldDB" id="A0A9D1D757"/>
<proteinExistence type="predicted"/>
<sequence>MLDIVFVLLTSKMSIGLSVETMDTGAGGEIAQSVAQFFMTKNNTFCTVFQVVFCLVSTFGTTVQKLRFVLCEIAQFPLAQRKYLPEDKELPAASAKAVAAGSKEAAIILQRLDSRAYRQ</sequence>
<dbReference type="Proteomes" id="UP000824258">
    <property type="component" value="Unassembled WGS sequence"/>
</dbReference>
<gene>
    <name evidence="1" type="ORF">IAA70_04790</name>
</gene>